<gene>
    <name evidence="1" type="primary">hisN</name>
    <name evidence="1" type="ORF">GCM10010178_41980</name>
</gene>
<dbReference type="InterPro" id="IPR000760">
    <property type="entry name" value="Inositol_monophosphatase-like"/>
</dbReference>
<accession>A0ABQ2UN88</accession>
<dbReference type="PANTHER" id="PTHR20854:SF4">
    <property type="entry name" value="INOSITOL-1-MONOPHOSPHATASE-RELATED"/>
    <property type="match status" value="1"/>
</dbReference>
<dbReference type="PRINTS" id="PR00377">
    <property type="entry name" value="IMPHPHTASES"/>
</dbReference>
<proteinExistence type="predicted"/>
<evidence type="ECO:0000313" key="1">
    <source>
        <dbReference type="EMBL" id="GGU45039.1"/>
    </source>
</evidence>
<dbReference type="Gene3D" id="3.30.540.10">
    <property type="entry name" value="Fructose-1,6-Bisphosphatase, subunit A, domain 1"/>
    <property type="match status" value="1"/>
</dbReference>
<reference evidence="2" key="1">
    <citation type="journal article" date="2019" name="Int. J. Syst. Evol. Microbiol.">
        <title>The Global Catalogue of Microorganisms (GCM) 10K type strain sequencing project: providing services to taxonomists for standard genome sequencing and annotation.</title>
        <authorList>
            <consortium name="The Broad Institute Genomics Platform"/>
            <consortium name="The Broad Institute Genome Sequencing Center for Infectious Disease"/>
            <person name="Wu L."/>
            <person name="Ma J."/>
        </authorList>
    </citation>
    <scope>NUCLEOTIDE SEQUENCE [LARGE SCALE GENOMIC DNA]</scope>
    <source>
        <strain evidence="2">JCM 3296</strain>
    </source>
</reference>
<organism evidence="1 2">
    <name type="scientific">Lentzea flava</name>
    <dbReference type="NCBI Taxonomy" id="103732"/>
    <lineage>
        <taxon>Bacteria</taxon>
        <taxon>Bacillati</taxon>
        <taxon>Actinomycetota</taxon>
        <taxon>Actinomycetes</taxon>
        <taxon>Pseudonocardiales</taxon>
        <taxon>Pseudonocardiaceae</taxon>
        <taxon>Lentzea</taxon>
    </lineage>
</organism>
<dbReference type="Proteomes" id="UP000649573">
    <property type="component" value="Unassembled WGS sequence"/>
</dbReference>
<comment type="caution">
    <text evidence="1">The sequence shown here is derived from an EMBL/GenBank/DDBJ whole genome shotgun (WGS) entry which is preliminary data.</text>
</comment>
<name>A0ABQ2UN88_9PSEU</name>
<sequence>MWTDLDLALRIVREAAELAAGAFASDTLHVRHKADGSEVTAIDLAIEDLVRRRLTEAVPDDGVAGEERPERCGTSGRRWLVDPISGTADFVRGRPTYSVDLAMTDAHGPALAVSALPSLGLTMAAGRGIGCRVFNGADETAARVSTQDSVVGARVCLHGKKKPALDGCVVVDNSVSVLSLVTGEADAIVVAGAQLDEFDLACLPVLVQEAGGRVTITEDVVLATNGVLHEAFLGVLSRPTWESNPVSTLLQSVSRPS</sequence>
<dbReference type="Gene3D" id="3.40.190.80">
    <property type="match status" value="1"/>
</dbReference>
<protein>
    <submittedName>
        <fullName evidence="1">Histidinol-phosphatase</fullName>
    </submittedName>
</protein>
<dbReference type="SUPFAM" id="SSF56655">
    <property type="entry name" value="Carbohydrate phosphatase"/>
    <property type="match status" value="1"/>
</dbReference>
<keyword evidence="2" id="KW-1185">Reference proteome</keyword>
<dbReference type="PANTHER" id="PTHR20854">
    <property type="entry name" value="INOSITOL MONOPHOSPHATASE"/>
    <property type="match status" value="1"/>
</dbReference>
<dbReference type="Pfam" id="PF00459">
    <property type="entry name" value="Inositol_P"/>
    <property type="match status" value="1"/>
</dbReference>
<dbReference type="RefSeq" id="WP_189255389.1">
    <property type="nucleotide sequence ID" value="NZ_BMRE01000017.1"/>
</dbReference>
<evidence type="ECO:0000313" key="2">
    <source>
        <dbReference type="Proteomes" id="UP000649573"/>
    </source>
</evidence>
<dbReference type="EMBL" id="BMRE01000017">
    <property type="protein sequence ID" value="GGU45039.1"/>
    <property type="molecule type" value="Genomic_DNA"/>
</dbReference>